<evidence type="ECO:0000256" key="5">
    <source>
        <dbReference type="ARBA" id="ARBA00023315"/>
    </source>
</evidence>
<dbReference type="EMBL" id="QUMO01000004">
    <property type="protein sequence ID" value="REF84585.1"/>
    <property type="molecule type" value="Genomic_DNA"/>
</dbReference>
<keyword evidence="3 11" id="KW-0808">Transferase</keyword>
<keyword evidence="2" id="KW-0444">Lipid biosynthesis</keyword>
<comment type="caution">
    <text evidence="11">The sequence shown here is derived from an EMBL/GenBank/DDBJ whole genome shotgun (WGS) entry which is preliminary data.</text>
</comment>
<evidence type="ECO:0000256" key="7">
    <source>
        <dbReference type="ARBA" id="ARBA00039058"/>
    </source>
</evidence>
<evidence type="ECO:0000256" key="2">
    <source>
        <dbReference type="ARBA" id="ARBA00022516"/>
    </source>
</evidence>
<comment type="function">
    <text evidence="9">Catalyzes the first step in the biosynthesis of ornithine lipids, which are phosphorus-free membrane lipids. Catalyzes the 3-hydroxyacyl-acyl carrier protein-dependent acylation of ornithine to form lyso-ornithine lipid (LOL).</text>
</comment>
<evidence type="ECO:0000256" key="3">
    <source>
        <dbReference type="ARBA" id="ARBA00022679"/>
    </source>
</evidence>
<dbReference type="InterPro" id="IPR016181">
    <property type="entry name" value="Acyl_CoA_acyltransferase"/>
</dbReference>
<dbReference type="OrthoDB" id="9787072at2"/>
<accession>A0A3D9YQ04</accession>
<dbReference type="AlphaFoldDB" id="A0A3D9YQ04"/>
<sequence length="297" mass="33150">MWPIEPPFGTVIPFSARGFLPAKNPSDLPRVLGRFGNFEIRIATRKEVRKAQRLRFKVFYEEGGAVAHGPAALVRRDICRFDKFCDHLLIVDLTARNRFGRQKPKIVGTYRLLRGDVAARHGGFYSESEFNIAPLLQGHAGKNFLELGRSCVHAKYRSKRVIELLWRGLWIYIQHHHIDVMFGCASLPGTNPLALALPLSFLHHHASANAEWQVRPSEGRAVPMNVLDKGAIDQRRGLAALPPLIKAYLRVGAKFGDGAVIDPQFGTIDVFTVMPIAEIEQRYIAYYGSDGGENAAA</sequence>
<dbReference type="PANTHER" id="PTHR37323">
    <property type="entry name" value="GCN5-RELATED N-ACETYLTRANSFERASE"/>
    <property type="match status" value="1"/>
</dbReference>
<name>A0A3D9YQ04_9HYPH</name>
<dbReference type="SUPFAM" id="SSF55729">
    <property type="entry name" value="Acyl-CoA N-acyltransferases (Nat)"/>
    <property type="match status" value="1"/>
</dbReference>
<organism evidence="11 12">
    <name type="scientific">Methylovirgula ligni</name>
    <dbReference type="NCBI Taxonomy" id="569860"/>
    <lineage>
        <taxon>Bacteria</taxon>
        <taxon>Pseudomonadati</taxon>
        <taxon>Pseudomonadota</taxon>
        <taxon>Alphaproteobacteria</taxon>
        <taxon>Hyphomicrobiales</taxon>
        <taxon>Beijerinckiaceae</taxon>
        <taxon>Methylovirgula</taxon>
    </lineage>
</organism>
<dbReference type="Proteomes" id="UP000256900">
    <property type="component" value="Unassembled WGS sequence"/>
</dbReference>
<dbReference type="InterPro" id="IPR052351">
    <property type="entry name" value="Ornithine_N-alpha-AT"/>
</dbReference>
<dbReference type="Pfam" id="PF13444">
    <property type="entry name" value="Acetyltransf_5"/>
    <property type="match status" value="1"/>
</dbReference>
<evidence type="ECO:0000256" key="10">
    <source>
        <dbReference type="ARBA" id="ARBA00047785"/>
    </source>
</evidence>
<evidence type="ECO:0000256" key="6">
    <source>
        <dbReference type="ARBA" id="ARBA00038095"/>
    </source>
</evidence>
<dbReference type="GO" id="GO:0006629">
    <property type="term" value="P:lipid metabolic process"/>
    <property type="evidence" value="ECO:0007669"/>
    <property type="project" value="UniProtKB-KW"/>
</dbReference>
<comment type="catalytic activity">
    <reaction evidence="10">
        <text>a (3R)-hydroxyacyl-[ACP] + L-ornithine = a lyso-ornithine lipid + holo-[ACP] + H(+)</text>
        <dbReference type="Rhea" id="RHEA:20633"/>
        <dbReference type="Rhea" id="RHEA-COMP:9685"/>
        <dbReference type="Rhea" id="RHEA-COMP:9945"/>
        <dbReference type="ChEBI" id="CHEBI:15378"/>
        <dbReference type="ChEBI" id="CHEBI:46911"/>
        <dbReference type="ChEBI" id="CHEBI:64479"/>
        <dbReference type="ChEBI" id="CHEBI:78827"/>
        <dbReference type="ChEBI" id="CHEBI:138482"/>
        <dbReference type="EC" id="2.3.2.30"/>
    </reaction>
    <physiologicalReaction direction="left-to-right" evidence="10">
        <dbReference type="Rhea" id="RHEA:20634"/>
    </physiologicalReaction>
</comment>
<proteinExistence type="inferred from homology"/>
<keyword evidence="12" id="KW-1185">Reference proteome</keyword>
<protein>
    <recommendedName>
        <fullName evidence="8">L-ornithine N(alpha)-acyltransferase</fullName>
        <ecNumber evidence="7">2.3.2.30</ecNumber>
    </recommendedName>
</protein>
<evidence type="ECO:0000256" key="4">
    <source>
        <dbReference type="ARBA" id="ARBA00023098"/>
    </source>
</evidence>
<evidence type="ECO:0000256" key="9">
    <source>
        <dbReference type="ARBA" id="ARBA00045724"/>
    </source>
</evidence>
<evidence type="ECO:0000313" key="12">
    <source>
        <dbReference type="Proteomes" id="UP000256900"/>
    </source>
</evidence>
<gene>
    <name evidence="11" type="ORF">DES32_2695</name>
</gene>
<evidence type="ECO:0000313" key="11">
    <source>
        <dbReference type="EMBL" id="REF84585.1"/>
    </source>
</evidence>
<reference evidence="11 12" key="1">
    <citation type="submission" date="2018-08" db="EMBL/GenBank/DDBJ databases">
        <title>Genomic Encyclopedia of Type Strains, Phase IV (KMG-IV): sequencing the most valuable type-strain genomes for metagenomic binning, comparative biology and taxonomic classification.</title>
        <authorList>
            <person name="Goeker M."/>
        </authorList>
    </citation>
    <scope>NUCLEOTIDE SEQUENCE [LARGE SCALE GENOMIC DNA]</scope>
    <source>
        <strain evidence="11 12">BW863</strain>
    </source>
</reference>
<dbReference type="GO" id="GO:0043810">
    <property type="term" value="F:ornithine-acyl [acyl carrier protein] N-acyltransferase activity"/>
    <property type="evidence" value="ECO:0007669"/>
    <property type="project" value="UniProtKB-EC"/>
</dbReference>
<dbReference type="Gene3D" id="3.40.630.30">
    <property type="match status" value="1"/>
</dbReference>
<comment type="similarity">
    <text evidence="6">Belongs to the acetyltransferase family. OlsB subfamily.</text>
</comment>
<evidence type="ECO:0000256" key="8">
    <source>
        <dbReference type="ARBA" id="ARBA00039866"/>
    </source>
</evidence>
<dbReference type="EC" id="2.3.2.30" evidence="7"/>
<dbReference type="RefSeq" id="WP_115837219.1">
    <property type="nucleotide sequence ID" value="NZ_CP025086.1"/>
</dbReference>
<dbReference type="PANTHER" id="PTHR37323:SF1">
    <property type="entry name" value="L-ORNITHINE N(ALPHA)-ACYLTRANSFERASE"/>
    <property type="match status" value="1"/>
</dbReference>
<keyword evidence="5 11" id="KW-0012">Acyltransferase</keyword>
<comment type="pathway">
    <text evidence="1">Lipid metabolism.</text>
</comment>
<evidence type="ECO:0000256" key="1">
    <source>
        <dbReference type="ARBA" id="ARBA00005189"/>
    </source>
</evidence>
<keyword evidence="4" id="KW-0443">Lipid metabolism</keyword>